<feature type="signal peptide" evidence="1">
    <location>
        <begin position="1"/>
        <end position="24"/>
    </location>
</feature>
<sequence>MKECQSNLFKTMIMIAILLVCVHSKYQCDDFQYQFSPQSCVQDTINIRCQYDYFNNKCLENYQVNLGCTEQLNKEACLNQLTDQQNNRVYCFFYEKCMQVKEIQLQQYGCSEMFNKYACLSVQNQSCKWESQKCLQQQQTGQNNSQICNIFVTPVNPYTCSQLPSGLCMSSGFEGDFECIEIRYEQLSKLSCNEIGLNEEGCLALNKENQYCIFNNNKCQEITLSQIKSCDQNLSQFACLSIQNKELQCEWIDKKCRKFERDSEQSCETKNKVNVSVCQNQNGFCQYDESQQKCKQIDKNHIHSIQCNSPGLSKLACLSINNQNCSFFNGKCQELSDQDLNIYQCHMELNKYACVNIKTHFQYCFWNGNNCERRFMNQDYDCPLKLNNNDIRVNGNVCQAISKYQKKCKYDQSINLCIESSTMDKCNTPFINKFGCLSIIKNKEACQWTMQGCKNVQVIKYITTCNSLGSANPIACSQVLEIDEKLGCYFNILKQQCLKLSVEQAPNSTKQEIIQYQKDLEMLRNIDCNDIGIGLNPIACSSITTRGVACRWNRDSCVKIENKKDIQTIPCLNLKYANYKACSYVQYGGEVCRYSQTIKGCINSIIRNMQCNQLGLNQFGCSLAEGMCQFINDQCQQSDGGDINTDPIQQTGNQVEIPKPTESPETCEITSPTKTVCVSFSSISLLCQWNKQKSSCESVEIKQNSYCADYNGIDVSVNSNVCASIICDFPDYNYLKGVQADKNRGYCYYNKLTFQCQIKKEFCNTKCCTESENYGINAHSCIKFSSNEPGDYCYFMNLRCNELTDDIVDLSNLDQIKLYFNENKLPCSSMNKNSCYMIDWSLEQRCYFNGIVCLNLNYSYYKDYSIFTQEPSVLNEYACLAIDGLITEQNTMKYFGYDYVNKRCKEILLDPQFQFATCEDVKGNRNICQRYTVNSYCKWDWKQLKCITIPLDEYEEIQTCDIDLNIKACTDIKKSSCHFSYTTDRCTDVIDFNVDCNHFETLGKVSWQVCSQIIKFGQSCEFRNYTCVDSTKISQSCDGSLANNRSCFKNTKGLCRWDPITFQCYINHQDISLLSCSDNINIELCKQITKDACIWNDVSNECQVFNTMNSTDFEILNSTGNHKFNEKACLLITGDAYYYDTITQICTKLTSKEVDCATYQLNKYACLYHTRTHHCFFDEDEVVPNKKCKPFIEEQSICTTKWQINIEVCMDIQQTCIFDLNTFQCKPFDFLETMTCSDLLNYSTNLQHPNKRVCSSVVSTLEESQGELLCFEDKFDQQQCKFQKYCFWSNYACKFFKLVYDTKDSASVQQQTIKECPDYEEIDTCTEEVVKDTTQSYSKERKSKTENYWEWVNSTCIQHITIYKREHTYYQTAENIKFCDIRDCTIIEEYICNAESVLEIISPFNEVNTYMSDTSYYKIQANSDENNCQNLDCSQLSEYMCNTAKNNCLQQNSCQIQLDYPYDSSFQGDCLPEKNYIFSHWCHLKENKVSICSNTFSKALCLEISQNCIFDIQQGGCMQSIGNEHNIVDCSQIANSCYISSSSRAICQNGESSIKPGDQCKTVQKPFTSCVPLTTYQSSFLCSDILNTDAQPILCSKANDDCRFDGKVCITTMPTQKLDGKYPCDKSFSKSICIKCGCDYNYLGYCQETKQIPQVNLDKSNKYFLCYQVNILNSTNKMEICGKVDQACAYVGTDCYDATHYSCSDLLQYTVSLKACQKCEEYATKYDPIEQKCNKIDNNIVNSCDNLNQYACLRNTRGVKCKWDNFNCQSVLISKSDNIQCSILNFDACYSQQLNICWIDQTTSLCVNYDPYKGVCDLLKTESLCVRSMYENCKWTQNKCIKNTEIPNNTCNNLNQYLCLNATNIACGWSDLYEKCYQLQFKSQPTSCIDFLQSDQQAFINRCNSYTCTQIKVQQGCIHDQYYKCRLIIPLDVISCQVASISNINEFACAKLAKGKCKFINSVCEKTIESNLGCQSYLNQEACLYQNAACKFDIYCQSYTITSMNGIKTLFPYTSSVCKTANLIVKSIDGNMDIGVSLIYGVAQQKCLDITYKNMVINSCTYTGMNKYSCLLKTNQFCEYKDNQCRNIEQKVINTLKTCNSTLNQFSCTRLNMSCKFLNGECGPINENDNCISLSQEKSIVNFRTCLRDQQTACMFNDKTQNCEVITTPQNCKDLNYKGCIFFTQGYNCEFKESKCITSFGNPNCEDDINEDKCLSIITKGQYCYFNSKLGCKYIDTTKVDLTKCYKDGLQTNPFTCSQSQDIPCFFDKQTKQCIQYTDQTPSSYQQNYTISNISSFNKMTCQMFNQFKALMWQETCQVVKSSQLVYLKCDALLNRIACLSIKTPFQFCQYINNQCINANLDDFKNVQCDQIRDINSGAFCALNTNSQPCQYNKSSFKCEIIDSTIISCVEKDPEEKGINKKGCEIDKINCIYDENCYRLNNSGYQFCRDIKIDGQFQCKQVTSEGCLIDQNICKKIYYQDYSQIKCEQASNRFGCVNIQTQNQYCQFDGEDCKEQNVKQFTDIGCLSIININHYSFCEQPRDIACTFDLKNSSCRNVYQQEVFSCERGLNKIACLTQTTKSLMCQFLDYCYGPNNGILNCTYNNNEQCCKLADQIDTCLNQKKYECEWTVNGCQAYQTKIVQCEQIINASFLVCASIKNTLCVYVPNQHNCQIQLPTTCGFSQTSLQCKRMKSVSCIWDIEREICIYSENSNYLSCTEVSQQSGNQRACMNVEVQGQLCIYKDEQCTLFLQQENINNCLDSINKNACLQQTISDCQWIQQVYQVKKFEYSDYEDVVQGECKPISNINQTHCSQNISYTACMKIKKIGQFCIWKDFSCQELNQLELYTPNQLILVNQNACSLVNNGDIVKYNQLFKNCEIVENLNELTCNPEIFGINKEACISIKNQPCTWYSIDKRCQYLDIQNGLQTCEQADKNSISCSKFDIDQPCGYSNLGCQFVDINSIPCTYSGLNKYACLNILKYSCIWKYNEQTQNYYCDEYIPYTSCQLIPNNVNPKVCQLVEQDACYYDINQKQCKNTELKILNCETLGLNIKGCIEIDGCIFQESCKSLNKKNYLCNEYPIANYNVCKNAQDNCKFNELTFGCIQSNEELCDTKGLSQQGCIENNCQFINNQCKCNENFKDIDCDQINEIEKCNSHDHCIYNQNICKWKQCEDLSYTDCKDIQINQQYCYQNTFQQCKSAKLCEDIQNPASIQLYLNKKACIFNSELQLYQLINCQILDQQKCLSYPKDCKFEQFCQSLTCYDLNYNNCTSDNCIWNLKQGICEEQIQCSNISDQNQCNLMQYKNRKCQWVTQKNESFCTNSYCKFLTTKQYCNGVQVNGEICVKTYGDRCISCEEIQNSCICLQNNQQCDYDFNKSKCKSKICSNYFEEGQCPKEHCDFQQNCIPKCEYIIEEEICQKNNKCDWQNSGCKQKIENIKPKIEVWGLINIFTLSICILYF</sequence>
<organism evidence="2 3">
    <name type="scientific">Paramecium primaurelia</name>
    <dbReference type="NCBI Taxonomy" id="5886"/>
    <lineage>
        <taxon>Eukaryota</taxon>
        <taxon>Sar</taxon>
        <taxon>Alveolata</taxon>
        <taxon>Ciliophora</taxon>
        <taxon>Intramacronucleata</taxon>
        <taxon>Oligohymenophorea</taxon>
        <taxon>Peniculida</taxon>
        <taxon>Parameciidae</taxon>
        <taxon>Paramecium</taxon>
    </lineage>
</organism>
<keyword evidence="1" id="KW-0732">Signal</keyword>
<feature type="chain" id="PRO_5035758659" description="Transmembrane protein" evidence="1">
    <location>
        <begin position="25"/>
        <end position="3460"/>
    </location>
</feature>
<dbReference type="OMA" id="NINEFAC"/>
<evidence type="ECO:0000256" key="1">
    <source>
        <dbReference type="SAM" id="SignalP"/>
    </source>
</evidence>
<proteinExistence type="predicted"/>
<accession>A0A8S1KR54</accession>
<evidence type="ECO:0000313" key="3">
    <source>
        <dbReference type="Proteomes" id="UP000688137"/>
    </source>
</evidence>
<gene>
    <name evidence="2" type="ORF">PPRIM_AZ9-3.1.T0260316</name>
</gene>
<dbReference type="EMBL" id="CAJJDM010000025">
    <property type="protein sequence ID" value="CAD8057980.1"/>
    <property type="molecule type" value="Genomic_DNA"/>
</dbReference>
<reference evidence="2" key="1">
    <citation type="submission" date="2021-01" db="EMBL/GenBank/DDBJ databases">
        <authorList>
            <consortium name="Genoscope - CEA"/>
            <person name="William W."/>
        </authorList>
    </citation>
    <scope>NUCLEOTIDE SEQUENCE</scope>
</reference>
<comment type="caution">
    <text evidence="2">The sequence shown here is derived from an EMBL/GenBank/DDBJ whole genome shotgun (WGS) entry which is preliminary data.</text>
</comment>
<evidence type="ECO:0008006" key="4">
    <source>
        <dbReference type="Google" id="ProtNLM"/>
    </source>
</evidence>
<protein>
    <recommendedName>
        <fullName evidence="4">Transmembrane protein</fullName>
    </recommendedName>
</protein>
<keyword evidence="3" id="KW-1185">Reference proteome</keyword>
<evidence type="ECO:0000313" key="2">
    <source>
        <dbReference type="EMBL" id="CAD8057980.1"/>
    </source>
</evidence>
<dbReference type="Proteomes" id="UP000688137">
    <property type="component" value="Unassembled WGS sequence"/>
</dbReference>
<name>A0A8S1KR54_PARPR</name>